<dbReference type="Proteomes" id="UP000887576">
    <property type="component" value="Unplaced"/>
</dbReference>
<evidence type="ECO:0000313" key="1">
    <source>
        <dbReference type="Proteomes" id="UP000887576"/>
    </source>
</evidence>
<sequence length="117" mass="13867">MFVEDCAEAIKRVTEFGKIGEVYNIGIDFEKSNLEVTKIIHHTVAKLLKRPQTEPQFITIPDRPYHDRRYHIDFSKINRELGWQCTTPFSVGFALTIEYYIKEYLQEQNEQENRLQG</sequence>
<reference evidence="2" key="1">
    <citation type="submission" date="2022-11" db="UniProtKB">
        <authorList>
            <consortium name="WormBaseParasite"/>
        </authorList>
    </citation>
    <scope>IDENTIFICATION</scope>
</reference>
<evidence type="ECO:0000313" key="2">
    <source>
        <dbReference type="WBParaSite" id="JU765_v2.g8724.t1"/>
    </source>
</evidence>
<organism evidence="1 2">
    <name type="scientific">Panagrolaimus sp. JU765</name>
    <dbReference type="NCBI Taxonomy" id="591449"/>
    <lineage>
        <taxon>Eukaryota</taxon>
        <taxon>Metazoa</taxon>
        <taxon>Ecdysozoa</taxon>
        <taxon>Nematoda</taxon>
        <taxon>Chromadorea</taxon>
        <taxon>Rhabditida</taxon>
        <taxon>Tylenchina</taxon>
        <taxon>Panagrolaimomorpha</taxon>
        <taxon>Panagrolaimoidea</taxon>
        <taxon>Panagrolaimidae</taxon>
        <taxon>Panagrolaimus</taxon>
    </lineage>
</organism>
<protein>
    <submittedName>
        <fullName evidence="2">NAD(P)-binding domain-containing protein</fullName>
    </submittedName>
</protein>
<proteinExistence type="predicted"/>
<accession>A0AC34RPJ4</accession>
<dbReference type="WBParaSite" id="JU765_v2.g8724.t1">
    <property type="protein sequence ID" value="JU765_v2.g8724.t1"/>
    <property type="gene ID" value="JU765_v2.g8724"/>
</dbReference>
<name>A0AC34RPJ4_9BILA</name>